<dbReference type="EMBL" id="HACA01001293">
    <property type="protein sequence ID" value="CDW18654.1"/>
    <property type="molecule type" value="Transcribed_RNA"/>
</dbReference>
<organism evidence="1">
    <name type="scientific">Lepeophtheirus salmonis</name>
    <name type="common">Salmon louse</name>
    <name type="synonym">Caligus salmonis</name>
    <dbReference type="NCBI Taxonomy" id="72036"/>
    <lineage>
        <taxon>Eukaryota</taxon>
        <taxon>Metazoa</taxon>
        <taxon>Ecdysozoa</taxon>
        <taxon>Arthropoda</taxon>
        <taxon>Crustacea</taxon>
        <taxon>Multicrustacea</taxon>
        <taxon>Hexanauplia</taxon>
        <taxon>Copepoda</taxon>
        <taxon>Siphonostomatoida</taxon>
        <taxon>Caligidae</taxon>
        <taxon>Lepeophtheirus</taxon>
    </lineage>
</organism>
<protein>
    <submittedName>
        <fullName evidence="1">Uncharacterized protein</fullName>
    </submittedName>
</protein>
<proteinExistence type="predicted"/>
<sequence>MTCSILRISGDNLRLSETDLKYTVVQKQCRERGLLVLKPLFTHIKRPKYVLNSLNPNLSYTTQERRLHKKHNTRFFVILIYYIDDWS</sequence>
<dbReference type="AlphaFoldDB" id="A0A0K2SY17"/>
<evidence type="ECO:0000313" key="1">
    <source>
        <dbReference type="EMBL" id="CDW18654.1"/>
    </source>
</evidence>
<name>A0A0K2SY17_LEPSM</name>
<accession>A0A0K2SY17</accession>
<reference evidence="1" key="1">
    <citation type="submission" date="2014-05" db="EMBL/GenBank/DDBJ databases">
        <authorList>
            <person name="Chronopoulou M."/>
        </authorList>
    </citation>
    <scope>NUCLEOTIDE SEQUENCE</scope>
    <source>
        <tissue evidence="1">Whole organism</tissue>
    </source>
</reference>